<sequence>MNTSNFAACNKKNKKNLTPELQFRLNLDQCSKTKDLPSVISLFESATSASANIHLTQHHYSSLMYICSNSVASDDPSTKASAIEFGFKVYDHMVAHGITPNEATATAFARLAAAKDDGDAAFELAKGVRGQGKLRTYGPALFCFCRNRMADKAFEVEDHMASLGLHLQEPELAALLKVSMEKRKGDKVYEYLHKLREAVRSIGGSTADVIESWFGSEMSSELGQESWDMNQVKEAKLRNGGGWHGLGWLGRGKWIVQKANVASNGRCFACGEQLVCVDIDRTETERFAQSVASLAMEREVQSNFKEFQGWLEESSGFDAIVDGANVGLYEQNFEKGGFSVCQLDDVVRELYNRSKKWPLIVLHQRRISSLFENPSNRDLLQEWINQGVLYGTPHGSNDDWYWLYAAVKFKCLLVTNDEMRDHIFELLGSSFFPIWKERHQVRYTFVKGKPKFIMPPSYSVVIQESEKGSWHVPLACETNDESSRSWLCINRPSSRSREALENGDTVDSNDHLLKPCNLETVSQGNDLNGNFDSSETVVTGKRKEREE</sequence>
<gene>
    <name evidence="1" type="ORF">M9H77_16503</name>
</gene>
<protein>
    <submittedName>
        <fullName evidence="1">Uncharacterized protein</fullName>
    </submittedName>
</protein>
<keyword evidence="2" id="KW-1185">Reference proteome</keyword>
<reference evidence="2" key="1">
    <citation type="journal article" date="2023" name="Nat. Plants">
        <title>Single-cell RNA sequencing provides a high-resolution roadmap for understanding the multicellular compartmentation of specialized metabolism.</title>
        <authorList>
            <person name="Sun S."/>
            <person name="Shen X."/>
            <person name="Li Y."/>
            <person name="Li Y."/>
            <person name="Wang S."/>
            <person name="Li R."/>
            <person name="Zhang H."/>
            <person name="Shen G."/>
            <person name="Guo B."/>
            <person name="Wei J."/>
            <person name="Xu J."/>
            <person name="St-Pierre B."/>
            <person name="Chen S."/>
            <person name="Sun C."/>
        </authorList>
    </citation>
    <scope>NUCLEOTIDE SEQUENCE [LARGE SCALE GENOMIC DNA]</scope>
</reference>
<accession>A0ACC0B1Y1</accession>
<comment type="caution">
    <text evidence="1">The sequence shown here is derived from an EMBL/GenBank/DDBJ whole genome shotgun (WGS) entry which is preliminary data.</text>
</comment>
<dbReference type="EMBL" id="CM044704">
    <property type="protein sequence ID" value="KAI5666650.1"/>
    <property type="molecule type" value="Genomic_DNA"/>
</dbReference>
<evidence type="ECO:0000313" key="2">
    <source>
        <dbReference type="Proteomes" id="UP001060085"/>
    </source>
</evidence>
<name>A0ACC0B1Y1_CATRO</name>
<dbReference type="Proteomes" id="UP001060085">
    <property type="component" value="Linkage Group LG04"/>
</dbReference>
<proteinExistence type="predicted"/>
<organism evidence="1 2">
    <name type="scientific">Catharanthus roseus</name>
    <name type="common">Madagascar periwinkle</name>
    <name type="synonym">Vinca rosea</name>
    <dbReference type="NCBI Taxonomy" id="4058"/>
    <lineage>
        <taxon>Eukaryota</taxon>
        <taxon>Viridiplantae</taxon>
        <taxon>Streptophyta</taxon>
        <taxon>Embryophyta</taxon>
        <taxon>Tracheophyta</taxon>
        <taxon>Spermatophyta</taxon>
        <taxon>Magnoliopsida</taxon>
        <taxon>eudicotyledons</taxon>
        <taxon>Gunneridae</taxon>
        <taxon>Pentapetalae</taxon>
        <taxon>asterids</taxon>
        <taxon>lamiids</taxon>
        <taxon>Gentianales</taxon>
        <taxon>Apocynaceae</taxon>
        <taxon>Rauvolfioideae</taxon>
        <taxon>Vinceae</taxon>
        <taxon>Catharanthinae</taxon>
        <taxon>Catharanthus</taxon>
    </lineage>
</organism>
<evidence type="ECO:0000313" key="1">
    <source>
        <dbReference type="EMBL" id="KAI5666650.1"/>
    </source>
</evidence>